<dbReference type="SMART" id="SM00065">
    <property type="entry name" value="GAF"/>
    <property type="match status" value="2"/>
</dbReference>
<evidence type="ECO:0000259" key="3">
    <source>
        <dbReference type="PROSITE" id="PS50112"/>
    </source>
</evidence>
<dbReference type="Pfam" id="PF15915">
    <property type="entry name" value="BAT"/>
    <property type="match status" value="1"/>
</dbReference>
<dbReference type="Gene3D" id="3.30.450.20">
    <property type="entry name" value="PAS domain"/>
    <property type="match status" value="3"/>
</dbReference>
<dbReference type="InterPro" id="IPR007050">
    <property type="entry name" value="HTH_bacterioopsin"/>
</dbReference>
<dbReference type="InterPro" id="IPR003018">
    <property type="entry name" value="GAF"/>
</dbReference>
<dbReference type="InterPro" id="IPR029016">
    <property type="entry name" value="GAF-like_dom_sf"/>
</dbReference>
<sequence>MNRGLEDPETSSVRVLAIGSSPWLQRVTAGLDPTDGTVDGPLEAASELEVGTLDGTDCVLTDEQAVLAAVGDECPTVYAVDSSDFEALDRSIIESATDVVLESTAETPSALEHRLRRAVQHAAMDDSIARRETWYETLLEQSSDLLLVTDGDGTITDVGPSVEQVSGYDAETLRGGHITETVHPEDVPTIRTEFDDLRARGAGETTTVEYRCQHANGAWYVHEADLTNRLEDDVVGGVVASVRDVTEYHQVERELDESFKRVTDAFCALDSEWAFTYINDKAASLLDVDQSAALGQPILEYFPELRGTVFQEAAADAIRTQESVSLERYYEPTDCWYDVRIYPSPSGISVYFRDVTDQIERKRQLEERTERLETLVQNAPVVLLVFDTDGTITLAEGRGLDRIDRSSDEIVGESVFDVFDGYPDILDDARTALDGDPTHSSALLNDRVFETWLRPIAADGSIERIIGTAVDVTERAQYQDALNALHDATSHLLTVESKQAACEYMVDVATDVLGLKGVVYRFDDQRNELVPAAYSQGFESAVGPPPRLQPNDSITWQTFIAGTPALFDDVRESDEIYNAATTVRSALYVPIGEHGVLVAQAPEPGRYDDETFELAQLFARTAEAALDRIGRTRRLHGRERELERQNVHLERLNEASRVRQDIEQLLLMADSRAEIERGVCDRLADLDSCSFAWLGEPDPGGNQLHTRARSGDERGYLDAVVATTVDDSAAEPTGRSALTRTPRYVENVADSIRDGTWRVEALSRNVQSVYTVPLVYDDFLYGVLSIYADDRDAFDEPLRSTLAELGETIAYAIDAVKRKTALEGGGAAVELELEFECGDEGDGTSPLCRLADHLGTTVEFEGATIRGDESPTVFAVTEDAVPADQSTGLDDLEGIDDGSVIAETETETLLQLQCSEEFLGSVVDAHGGALRTFVADQSSARAIVDIPETIEIRDVLSGLNRQGFAASMTARREQTTDKQPALDAPARNALFERLTDRQREVVQTAYHSGFFEWPRQTTGEAVADSLDISSPAFHKHVRAVEEKLFRALFDASAAGVN</sequence>
<dbReference type="SMART" id="SM00091">
    <property type="entry name" value="PAS"/>
    <property type="match status" value="3"/>
</dbReference>
<dbReference type="InterPro" id="IPR031803">
    <property type="entry name" value="BAT_GAF/HTH-assoc"/>
</dbReference>
<dbReference type="Pfam" id="PF13185">
    <property type="entry name" value="GAF_2"/>
    <property type="match status" value="2"/>
</dbReference>
<feature type="domain" description="PAS" evidence="3">
    <location>
        <begin position="131"/>
        <end position="201"/>
    </location>
</feature>
<dbReference type="Pfam" id="PF08447">
    <property type="entry name" value="PAS_3"/>
    <property type="match status" value="1"/>
</dbReference>
<dbReference type="InterPro" id="IPR035965">
    <property type="entry name" value="PAS-like_dom_sf"/>
</dbReference>
<dbReference type="RefSeq" id="WP_160066180.1">
    <property type="nucleotide sequence ID" value="NZ_WUYX01000046.1"/>
</dbReference>
<keyword evidence="5" id="KW-1185">Reference proteome</keyword>
<dbReference type="PANTHER" id="PTHR34236">
    <property type="entry name" value="DIMETHYL SULFOXIDE REDUCTASE TRANSCRIPTIONAL ACTIVATOR"/>
    <property type="match status" value="1"/>
</dbReference>
<dbReference type="PROSITE" id="PS50112">
    <property type="entry name" value="PAS"/>
    <property type="match status" value="2"/>
</dbReference>
<feature type="domain" description="PAS" evidence="3">
    <location>
        <begin position="368"/>
        <end position="419"/>
    </location>
</feature>
<accession>A0A6B0VPE7</accession>
<dbReference type="SUPFAM" id="SSF55781">
    <property type="entry name" value="GAF domain-like"/>
    <property type="match status" value="2"/>
</dbReference>
<dbReference type="EMBL" id="WUYX01000046">
    <property type="protein sequence ID" value="MXV63358.1"/>
    <property type="molecule type" value="Genomic_DNA"/>
</dbReference>
<dbReference type="PANTHER" id="PTHR34236:SF1">
    <property type="entry name" value="DIMETHYL SULFOXIDE REDUCTASE TRANSCRIPTIONAL ACTIVATOR"/>
    <property type="match status" value="1"/>
</dbReference>
<evidence type="ECO:0000313" key="4">
    <source>
        <dbReference type="EMBL" id="MXV63358.1"/>
    </source>
</evidence>
<dbReference type="AlphaFoldDB" id="A0A6B0VPE7"/>
<evidence type="ECO:0000256" key="1">
    <source>
        <dbReference type="ARBA" id="ARBA00023015"/>
    </source>
</evidence>
<name>A0A6B0VPE7_9EURY</name>
<dbReference type="CDD" id="cd00130">
    <property type="entry name" value="PAS"/>
    <property type="match status" value="2"/>
</dbReference>
<gene>
    <name evidence="4" type="ORF">GS429_15055</name>
</gene>
<dbReference type="NCBIfam" id="TIGR00229">
    <property type="entry name" value="sensory_box"/>
    <property type="match status" value="1"/>
</dbReference>
<proteinExistence type="predicted"/>
<protein>
    <submittedName>
        <fullName evidence="4">PAS domain-containing protein</fullName>
    </submittedName>
</protein>
<keyword evidence="2" id="KW-0804">Transcription</keyword>
<dbReference type="SUPFAM" id="SSF55785">
    <property type="entry name" value="PYP-like sensor domain (PAS domain)"/>
    <property type="match status" value="3"/>
</dbReference>
<dbReference type="Pfam" id="PF04967">
    <property type="entry name" value="HTH_10"/>
    <property type="match status" value="1"/>
</dbReference>
<dbReference type="OrthoDB" id="342253at2157"/>
<comment type="caution">
    <text evidence="4">The sequence shown here is derived from an EMBL/GenBank/DDBJ whole genome shotgun (WGS) entry which is preliminary data.</text>
</comment>
<dbReference type="Gene3D" id="3.30.450.40">
    <property type="match status" value="2"/>
</dbReference>
<dbReference type="InterPro" id="IPR000014">
    <property type="entry name" value="PAS"/>
</dbReference>
<reference evidence="4 5" key="1">
    <citation type="submission" date="2020-01" db="EMBL/GenBank/DDBJ databases">
        <title>Natronorubrum sp. JWXQ-INN 674 isolated from Inner Mongolia Autonomous Region of China.</title>
        <authorList>
            <person name="Xue Q."/>
        </authorList>
    </citation>
    <scope>NUCLEOTIDE SEQUENCE [LARGE SCALE GENOMIC DNA]</scope>
    <source>
        <strain evidence="4 5">JWXQ-INN-674</strain>
    </source>
</reference>
<dbReference type="Pfam" id="PF08448">
    <property type="entry name" value="PAS_4"/>
    <property type="match status" value="2"/>
</dbReference>
<keyword evidence="1" id="KW-0805">Transcription regulation</keyword>
<dbReference type="InterPro" id="IPR013656">
    <property type="entry name" value="PAS_4"/>
</dbReference>
<dbReference type="Proteomes" id="UP000434101">
    <property type="component" value="Unassembled WGS sequence"/>
</dbReference>
<organism evidence="4 5">
    <name type="scientific">Natronorubrum halalkaliphilum</name>
    <dbReference type="NCBI Taxonomy" id="2691917"/>
    <lineage>
        <taxon>Archaea</taxon>
        <taxon>Methanobacteriati</taxon>
        <taxon>Methanobacteriota</taxon>
        <taxon>Stenosarchaea group</taxon>
        <taxon>Halobacteria</taxon>
        <taxon>Halobacteriales</taxon>
        <taxon>Natrialbaceae</taxon>
        <taxon>Natronorubrum</taxon>
    </lineage>
</organism>
<evidence type="ECO:0000313" key="5">
    <source>
        <dbReference type="Proteomes" id="UP000434101"/>
    </source>
</evidence>
<evidence type="ECO:0000256" key="2">
    <source>
        <dbReference type="ARBA" id="ARBA00023163"/>
    </source>
</evidence>
<dbReference type="InterPro" id="IPR013655">
    <property type="entry name" value="PAS_fold_3"/>
</dbReference>